<dbReference type="Proteomes" id="UP000055024">
    <property type="component" value="Unassembled WGS sequence"/>
</dbReference>
<proteinExistence type="predicted"/>
<dbReference type="AlphaFoldDB" id="A0A0V1HSN4"/>
<reference evidence="2 3" key="1">
    <citation type="submission" date="2015-01" db="EMBL/GenBank/DDBJ databases">
        <title>Evolution of Trichinella species and genotypes.</title>
        <authorList>
            <person name="Korhonen P.K."/>
            <person name="Edoardo P."/>
            <person name="Giuseppe L.R."/>
            <person name="Gasser R.B."/>
        </authorList>
    </citation>
    <scope>NUCLEOTIDE SEQUENCE [LARGE SCALE GENOMIC DNA]</scope>
    <source>
        <strain evidence="2">ISS1029</strain>
    </source>
</reference>
<protein>
    <submittedName>
        <fullName evidence="2">Uncharacterized protein</fullName>
    </submittedName>
</protein>
<sequence>MEDNVPDGISCEKSDMSSNHKTEEHNRNNIANAVSELTADTLYSICEKLELELAKEEGEEQTAKNMVLHSFQGIAVSVIVNFKRQQRIAFLRNTSIMQHMVDKAYGCDYFWKKLELLIASDKCTN</sequence>
<name>A0A0V1HSN4_9BILA</name>
<dbReference type="EMBL" id="JYDP01000033">
    <property type="protein sequence ID" value="KRZ13312.1"/>
    <property type="molecule type" value="Genomic_DNA"/>
</dbReference>
<comment type="caution">
    <text evidence="2">The sequence shown here is derived from an EMBL/GenBank/DDBJ whole genome shotgun (WGS) entry which is preliminary data.</text>
</comment>
<feature type="region of interest" description="Disordered" evidence="1">
    <location>
        <begin position="1"/>
        <end position="29"/>
    </location>
</feature>
<gene>
    <name evidence="2" type="ORF">T11_2538</name>
</gene>
<organism evidence="2 3">
    <name type="scientific">Trichinella zimbabwensis</name>
    <dbReference type="NCBI Taxonomy" id="268475"/>
    <lineage>
        <taxon>Eukaryota</taxon>
        <taxon>Metazoa</taxon>
        <taxon>Ecdysozoa</taxon>
        <taxon>Nematoda</taxon>
        <taxon>Enoplea</taxon>
        <taxon>Dorylaimia</taxon>
        <taxon>Trichinellida</taxon>
        <taxon>Trichinellidae</taxon>
        <taxon>Trichinella</taxon>
    </lineage>
</organism>
<evidence type="ECO:0000313" key="3">
    <source>
        <dbReference type="Proteomes" id="UP000055024"/>
    </source>
</evidence>
<feature type="compositionally biased region" description="Basic and acidic residues" evidence="1">
    <location>
        <begin position="10"/>
        <end position="27"/>
    </location>
</feature>
<evidence type="ECO:0000256" key="1">
    <source>
        <dbReference type="SAM" id="MobiDB-lite"/>
    </source>
</evidence>
<accession>A0A0V1HSN4</accession>
<evidence type="ECO:0000313" key="2">
    <source>
        <dbReference type="EMBL" id="KRZ13312.1"/>
    </source>
</evidence>
<keyword evidence="3" id="KW-1185">Reference proteome</keyword>